<comment type="caution">
    <text evidence="1">The sequence shown here is derived from an EMBL/GenBank/DDBJ whole genome shotgun (WGS) entry which is preliminary data.</text>
</comment>
<evidence type="ECO:0008006" key="3">
    <source>
        <dbReference type="Google" id="ProtNLM"/>
    </source>
</evidence>
<organism evidence="1 2">
    <name type="scientific">Cryptosporangium phraense</name>
    <dbReference type="NCBI Taxonomy" id="2593070"/>
    <lineage>
        <taxon>Bacteria</taxon>
        <taxon>Bacillati</taxon>
        <taxon>Actinomycetota</taxon>
        <taxon>Actinomycetes</taxon>
        <taxon>Cryptosporangiales</taxon>
        <taxon>Cryptosporangiaceae</taxon>
        <taxon>Cryptosporangium</taxon>
    </lineage>
</organism>
<sequence>MTPLRRVDCRIEQRVLVNVRVDPDVAARLVPAPFRPRLVDGAAVAGICLLWLDAIRPAGFPARTGLRSANAAHRIAVEWSDGPGPGHGVFILRHRHTDSTPTALAGGRLFPGVHERAHLSRTTGPDRLEVHLTDAADEVALAGPIVDRMPPGSVFPDVEAATAFFARDSLGWSAGYRAGTLEGVELVAERFELVPLGVEAMRSTFFSERFPPGSTRFDSALLMRPTPAHWHAHPPWRLPAPIPA</sequence>
<dbReference type="EMBL" id="VIRS01000005">
    <property type="protein sequence ID" value="TQS45227.1"/>
    <property type="molecule type" value="Genomic_DNA"/>
</dbReference>
<dbReference type="Proteomes" id="UP000317982">
    <property type="component" value="Unassembled WGS sequence"/>
</dbReference>
<keyword evidence="2" id="KW-1185">Reference proteome</keyword>
<evidence type="ECO:0000313" key="1">
    <source>
        <dbReference type="EMBL" id="TQS45227.1"/>
    </source>
</evidence>
<dbReference type="InParanoid" id="A0A545AV65"/>
<proteinExistence type="predicted"/>
<dbReference type="OrthoDB" id="5492672at2"/>
<reference evidence="1 2" key="1">
    <citation type="submission" date="2019-07" db="EMBL/GenBank/DDBJ databases">
        <title>Cryptosporangium phraense sp. nov., isolated from plant litter.</title>
        <authorList>
            <person name="Suriyachadkun C."/>
        </authorList>
    </citation>
    <scope>NUCLEOTIDE SEQUENCE [LARGE SCALE GENOMIC DNA]</scope>
    <source>
        <strain evidence="1 2">A-T 5661</strain>
    </source>
</reference>
<dbReference type="AlphaFoldDB" id="A0A545AV65"/>
<evidence type="ECO:0000313" key="2">
    <source>
        <dbReference type="Proteomes" id="UP000317982"/>
    </source>
</evidence>
<dbReference type="RefSeq" id="WP_142704091.1">
    <property type="nucleotide sequence ID" value="NZ_VIRS01000005.1"/>
</dbReference>
<name>A0A545AV65_9ACTN</name>
<accession>A0A545AV65</accession>
<protein>
    <recommendedName>
        <fullName evidence="3">DUF2071 domain-containing protein</fullName>
    </recommendedName>
</protein>
<gene>
    <name evidence="1" type="ORF">FL583_08980</name>
</gene>